<sequence length="381" mass="42565">MRVTITTLALATILFACKKENLTTQSVDALSATNAVSSFQPTVAVLNNQLNYPWEILWGPDNYIWFTEREGHVNRMNPATGEVTPVATIADVATTTNYNGLMGMVLHPQFETNPYVYVVYNYLAPSDTMFEKVVRFMYDGKTLVSPTILVDSIIGKKNGNYIHNGARLVISPDMKLFISTADANHRYLLPQNRNSLNGKILRVNLDGSIPADNPFGNAVWATGMRNPQGLVYASNGKMYSSMHGQTTDDEIDIIERKGNYGWPYIEGYINQDSIREVRFANNYKTIEPIYAWTPTIAPSGMDYYDKDSIAEWKNSLLVAVLKDEKLLQLKLNASGTAVESETAFLQHQYGRLRDVAIAPNGDVYVCTDNGNNADMIIRISK</sequence>
<gene>
    <name evidence="2" type="ORF">I5907_00940</name>
</gene>
<dbReference type="InterPro" id="IPR011041">
    <property type="entry name" value="Quinoprot_gluc/sorb_DH_b-prop"/>
</dbReference>
<comment type="caution">
    <text evidence="2">The sequence shown here is derived from an EMBL/GenBank/DDBJ whole genome shotgun (WGS) entry which is preliminary data.</text>
</comment>
<dbReference type="AlphaFoldDB" id="A0A931E4E5"/>
<evidence type="ECO:0000313" key="2">
    <source>
        <dbReference type="EMBL" id="MBG9374783.1"/>
    </source>
</evidence>
<dbReference type="SUPFAM" id="SSF50952">
    <property type="entry name" value="Soluble quinoprotein glucose dehydrogenase"/>
    <property type="match status" value="1"/>
</dbReference>
<dbReference type="PANTHER" id="PTHR19328">
    <property type="entry name" value="HEDGEHOG-INTERACTING PROTEIN"/>
    <property type="match status" value="1"/>
</dbReference>
<dbReference type="Proteomes" id="UP000628448">
    <property type="component" value="Unassembled WGS sequence"/>
</dbReference>
<evidence type="ECO:0000313" key="3">
    <source>
        <dbReference type="Proteomes" id="UP000628448"/>
    </source>
</evidence>
<organism evidence="2 3">
    <name type="scientific">Panacibacter microcysteis</name>
    <dbReference type="NCBI Taxonomy" id="2793269"/>
    <lineage>
        <taxon>Bacteria</taxon>
        <taxon>Pseudomonadati</taxon>
        <taxon>Bacteroidota</taxon>
        <taxon>Chitinophagia</taxon>
        <taxon>Chitinophagales</taxon>
        <taxon>Chitinophagaceae</taxon>
        <taxon>Panacibacter</taxon>
    </lineage>
</organism>
<dbReference type="PANTHER" id="PTHR19328:SF13">
    <property type="entry name" value="HIPL1 PROTEIN"/>
    <property type="match status" value="1"/>
</dbReference>
<dbReference type="InterPro" id="IPR012938">
    <property type="entry name" value="Glc/Sorbosone_DH"/>
</dbReference>
<dbReference type="InterPro" id="IPR011042">
    <property type="entry name" value="6-blade_b-propeller_TolB-like"/>
</dbReference>
<name>A0A931E4E5_9BACT</name>
<dbReference type="Gene3D" id="2.120.10.30">
    <property type="entry name" value="TolB, C-terminal domain"/>
    <property type="match status" value="1"/>
</dbReference>
<reference evidence="2" key="1">
    <citation type="submission" date="2020-11" db="EMBL/GenBank/DDBJ databases">
        <title>Bacterial whole genome sequence for Panacibacter sp. DH6.</title>
        <authorList>
            <person name="Le V."/>
            <person name="Ko S."/>
            <person name="Ahn C.-Y."/>
            <person name="Oh H.-M."/>
        </authorList>
    </citation>
    <scope>NUCLEOTIDE SEQUENCE</scope>
    <source>
        <strain evidence="2">DH6</strain>
    </source>
</reference>
<protein>
    <submittedName>
        <fullName evidence="2">PQQ-dependent sugar dehydrogenase</fullName>
    </submittedName>
</protein>
<dbReference type="PROSITE" id="PS51257">
    <property type="entry name" value="PROKAR_LIPOPROTEIN"/>
    <property type="match status" value="1"/>
</dbReference>
<keyword evidence="3" id="KW-1185">Reference proteome</keyword>
<dbReference type="RefSeq" id="WP_196988876.1">
    <property type="nucleotide sequence ID" value="NZ_JADWYR010000001.1"/>
</dbReference>
<dbReference type="EMBL" id="JADWYR010000001">
    <property type="protein sequence ID" value="MBG9374783.1"/>
    <property type="molecule type" value="Genomic_DNA"/>
</dbReference>
<evidence type="ECO:0000259" key="1">
    <source>
        <dbReference type="Pfam" id="PF07995"/>
    </source>
</evidence>
<feature type="domain" description="Glucose/Sorbosone dehydrogenase" evidence="1">
    <location>
        <begin position="50"/>
        <end position="371"/>
    </location>
</feature>
<accession>A0A931E4E5</accession>
<proteinExistence type="predicted"/>
<dbReference type="Pfam" id="PF07995">
    <property type="entry name" value="GSDH"/>
    <property type="match status" value="1"/>
</dbReference>